<sequence>MSNENETFTRTLGVDSGRLRLARSQEIAGVSAHLAAQARRELLIHDPRLEPAIYDQTLFLQAVKQLALARPGLCVRILLSDPRAAAQDGHRLIELARRLTSRIAIQRVADEDQGSLDALLIVDATGYVRRRLADGMEAIADYDDSPSARRWRLEFEERWERSSADTELRQLFI</sequence>
<dbReference type="STRING" id="572477.Alvin_0841"/>
<dbReference type="InterPro" id="IPR057691">
    <property type="entry name" value="DUF7931"/>
</dbReference>
<protein>
    <recommendedName>
        <fullName evidence="1">DUF7931 domain-containing protein</fullName>
    </recommendedName>
</protein>
<name>D3RQI2_ALLVD</name>
<dbReference type="Pfam" id="PF25559">
    <property type="entry name" value="DUF7931"/>
    <property type="match status" value="1"/>
</dbReference>
<reference evidence="2 3" key="1">
    <citation type="journal article" date="2011" name="Stand. Genomic Sci.">
        <title>Complete genome sequence of Allochromatium vinosum DSM 180(T).</title>
        <authorList>
            <person name="Weissgerber T."/>
            <person name="Zigann R."/>
            <person name="Bruce D."/>
            <person name="Chang Y.J."/>
            <person name="Detter J.C."/>
            <person name="Han C."/>
            <person name="Hauser L."/>
            <person name="Jeffries C.D."/>
            <person name="Land M."/>
            <person name="Munk A.C."/>
            <person name="Tapia R."/>
            <person name="Dahl C."/>
        </authorList>
    </citation>
    <scope>NUCLEOTIDE SEQUENCE [LARGE SCALE GENOMIC DNA]</scope>
    <source>
        <strain evidence="3">ATCC 17899 / DSM 180 / NBRC 103801 / NCIMB 10441 / D</strain>
    </source>
</reference>
<evidence type="ECO:0000313" key="2">
    <source>
        <dbReference type="EMBL" id="ADC61787.1"/>
    </source>
</evidence>
<dbReference type="KEGG" id="alv:Alvin_0841"/>
<dbReference type="Proteomes" id="UP000001441">
    <property type="component" value="Chromosome"/>
</dbReference>
<accession>D3RQI2</accession>
<proteinExistence type="predicted"/>
<gene>
    <name evidence="2" type="ordered locus">Alvin_0841</name>
</gene>
<dbReference type="AlphaFoldDB" id="D3RQI2"/>
<evidence type="ECO:0000259" key="1">
    <source>
        <dbReference type="Pfam" id="PF25559"/>
    </source>
</evidence>
<dbReference type="eggNOG" id="COG2153">
    <property type="taxonomic scope" value="Bacteria"/>
</dbReference>
<dbReference type="EMBL" id="CP001896">
    <property type="protein sequence ID" value="ADC61787.1"/>
    <property type="molecule type" value="Genomic_DNA"/>
</dbReference>
<keyword evidence="3" id="KW-1185">Reference proteome</keyword>
<dbReference type="HOGENOM" id="CLU_075058_1_0_6"/>
<organism evidence="2 3">
    <name type="scientific">Allochromatium vinosum (strain ATCC 17899 / DSM 180 / NBRC 103801 / NCIMB 10441 / D)</name>
    <name type="common">Chromatium vinosum</name>
    <dbReference type="NCBI Taxonomy" id="572477"/>
    <lineage>
        <taxon>Bacteria</taxon>
        <taxon>Pseudomonadati</taxon>
        <taxon>Pseudomonadota</taxon>
        <taxon>Gammaproteobacteria</taxon>
        <taxon>Chromatiales</taxon>
        <taxon>Chromatiaceae</taxon>
        <taxon>Allochromatium</taxon>
    </lineage>
</organism>
<dbReference type="RefSeq" id="WP_012970063.1">
    <property type="nucleotide sequence ID" value="NC_013851.1"/>
</dbReference>
<feature type="domain" description="DUF7931" evidence="1">
    <location>
        <begin position="25"/>
        <end position="171"/>
    </location>
</feature>
<dbReference type="OrthoDB" id="6080223at2"/>
<evidence type="ECO:0000313" key="3">
    <source>
        <dbReference type="Proteomes" id="UP000001441"/>
    </source>
</evidence>